<dbReference type="GO" id="GO:0005634">
    <property type="term" value="C:nucleus"/>
    <property type="evidence" value="ECO:0007669"/>
    <property type="project" value="TreeGrafter"/>
</dbReference>
<name>A0A8C3FG12_CHRPI</name>
<dbReference type="PANTHER" id="PTHR19303">
    <property type="entry name" value="TRANSPOSON"/>
    <property type="match status" value="1"/>
</dbReference>
<dbReference type="Ensembl" id="ENSCPBT00000009510.1">
    <property type="protein sequence ID" value="ENSCPBP00000007890.1"/>
    <property type="gene ID" value="ENSCPBG00000006211.1"/>
</dbReference>
<evidence type="ECO:0000313" key="2">
    <source>
        <dbReference type="Proteomes" id="UP000694380"/>
    </source>
</evidence>
<dbReference type="PANTHER" id="PTHR19303:SF16">
    <property type="entry name" value="JERKY PROTEIN HOMOLOG-LIKE"/>
    <property type="match status" value="1"/>
</dbReference>
<dbReference type="GeneTree" id="ENSGT00940000166824"/>
<organism evidence="1 2">
    <name type="scientific">Chrysemys picta bellii</name>
    <name type="common">Western painted turtle</name>
    <name type="synonym">Emys bellii</name>
    <dbReference type="NCBI Taxonomy" id="8478"/>
    <lineage>
        <taxon>Eukaryota</taxon>
        <taxon>Metazoa</taxon>
        <taxon>Chordata</taxon>
        <taxon>Craniata</taxon>
        <taxon>Vertebrata</taxon>
        <taxon>Euteleostomi</taxon>
        <taxon>Archelosauria</taxon>
        <taxon>Testudinata</taxon>
        <taxon>Testudines</taxon>
        <taxon>Cryptodira</taxon>
        <taxon>Durocryptodira</taxon>
        <taxon>Testudinoidea</taxon>
        <taxon>Emydidae</taxon>
        <taxon>Chrysemys</taxon>
    </lineage>
</organism>
<dbReference type="InterPro" id="IPR009057">
    <property type="entry name" value="Homeodomain-like_sf"/>
</dbReference>
<dbReference type="Proteomes" id="UP000694380">
    <property type="component" value="Unplaced"/>
</dbReference>
<dbReference type="OMA" id="CIQLATH"/>
<dbReference type="GO" id="GO:0003677">
    <property type="term" value="F:DNA binding"/>
    <property type="evidence" value="ECO:0007669"/>
    <property type="project" value="TreeGrafter"/>
</dbReference>
<dbReference type="AlphaFoldDB" id="A0A8C3FG12"/>
<dbReference type="InterPro" id="IPR050863">
    <property type="entry name" value="CenT-Element_Derived"/>
</dbReference>
<accession>A0A8C3FG12</accession>
<reference evidence="1" key="1">
    <citation type="submission" date="2025-08" db="UniProtKB">
        <authorList>
            <consortium name="Ensembl"/>
        </authorList>
    </citation>
    <scope>IDENTIFICATION</scope>
</reference>
<dbReference type="SUPFAM" id="SSF46689">
    <property type="entry name" value="Homeodomain-like"/>
    <property type="match status" value="1"/>
</dbReference>
<protein>
    <recommendedName>
        <fullName evidence="3">HTH CENPB-type domain-containing protein</fullName>
    </recommendedName>
</protein>
<keyword evidence="2" id="KW-1185">Reference proteome</keyword>
<proteinExistence type="predicted"/>
<sequence>MYLQKQKNQILNFFAKSDSKKRMSVRKTLTEGKSSDLDSALIHWFMLHRNDSVSISGEMMMAQHECDYSQGWLQKFKNRPGISLHCVCDEKRSADMEAAANYADEFAQLVANEKLSPEQVYNADETALYWHCTPKKNVDDDEDIVEKISIDKCIQLATHLIEGLEQRHFISEQEITQAKLEVATGFRSLNYGSLGPVFKCAEPSHLKLKSMEAVGAQQLKKIRT</sequence>
<evidence type="ECO:0000313" key="1">
    <source>
        <dbReference type="Ensembl" id="ENSCPBP00000007890.1"/>
    </source>
</evidence>
<evidence type="ECO:0008006" key="3">
    <source>
        <dbReference type="Google" id="ProtNLM"/>
    </source>
</evidence>
<reference evidence="1" key="2">
    <citation type="submission" date="2025-09" db="UniProtKB">
        <authorList>
            <consortium name="Ensembl"/>
        </authorList>
    </citation>
    <scope>IDENTIFICATION</scope>
</reference>